<reference evidence="2" key="1">
    <citation type="journal article" date="2011" name="Proc. Natl. Acad. Sci. U.S.A.">
        <title>Genomic insights into the physiology and ecology of the marine filamentous cyanobacterium Lyngbya majuscula.</title>
        <authorList>
            <person name="Jones A.C."/>
            <person name="Monroe E.A."/>
            <person name="Podell S."/>
            <person name="Hess W.R."/>
            <person name="Klages S."/>
            <person name="Esquenazi E."/>
            <person name="Niessen S."/>
            <person name="Hoover H."/>
            <person name="Rothmann M."/>
            <person name="Lasken R.S."/>
            <person name="Yates J.R.III."/>
            <person name="Reinhardt R."/>
            <person name="Kube M."/>
            <person name="Burkart M.D."/>
            <person name="Allen E.E."/>
            <person name="Dorrestein P.C."/>
            <person name="Gerwick W.H."/>
            <person name="Gerwick L."/>
        </authorList>
    </citation>
    <scope>NUCLEOTIDE SEQUENCE [LARGE SCALE GENOMIC DNA]</scope>
    <source>
        <strain evidence="2">3L</strain>
    </source>
</reference>
<dbReference type="HOGENOM" id="CLU_3236174_0_0_3"/>
<dbReference type="EMBL" id="GL890840">
    <property type="protein sequence ID" value="EGJ33919.1"/>
    <property type="molecule type" value="Genomic_DNA"/>
</dbReference>
<sequence>MKLNNLADSYPGFSLIQDCSKNEERNLGRVNHSAPLKVSIGGS</sequence>
<gene>
    <name evidence="1" type="ORF">LYNGBM3L_20190</name>
</gene>
<name>F4XML0_9CYAN</name>
<protein>
    <submittedName>
        <fullName evidence="1">Uncharacterized protein</fullName>
    </submittedName>
</protein>
<dbReference type="Proteomes" id="UP000003959">
    <property type="component" value="Unassembled WGS sequence"/>
</dbReference>
<evidence type="ECO:0000313" key="1">
    <source>
        <dbReference type="EMBL" id="EGJ33919.1"/>
    </source>
</evidence>
<keyword evidence="2" id="KW-1185">Reference proteome</keyword>
<proteinExistence type="predicted"/>
<dbReference type="AlphaFoldDB" id="F4XML0"/>
<organism evidence="1 2">
    <name type="scientific">Moorena producens 3L</name>
    <dbReference type="NCBI Taxonomy" id="489825"/>
    <lineage>
        <taxon>Bacteria</taxon>
        <taxon>Bacillati</taxon>
        <taxon>Cyanobacteriota</taxon>
        <taxon>Cyanophyceae</taxon>
        <taxon>Coleofasciculales</taxon>
        <taxon>Coleofasciculaceae</taxon>
        <taxon>Moorena</taxon>
    </lineage>
</organism>
<accession>F4XML0</accession>
<evidence type="ECO:0000313" key="2">
    <source>
        <dbReference type="Proteomes" id="UP000003959"/>
    </source>
</evidence>